<evidence type="ECO:0000313" key="2">
    <source>
        <dbReference type="WBParaSite" id="ALUE_0001160301-mRNA-1"/>
    </source>
</evidence>
<organism evidence="1 2">
    <name type="scientific">Ascaris lumbricoides</name>
    <name type="common">Giant roundworm</name>
    <dbReference type="NCBI Taxonomy" id="6252"/>
    <lineage>
        <taxon>Eukaryota</taxon>
        <taxon>Metazoa</taxon>
        <taxon>Ecdysozoa</taxon>
        <taxon>Nematoda</taxon>
        <taxon>Chromadorea</taxon>
        <taxon>Rhabditida</taxon>
        <taxon>Spirurina</taxon>
        <taxon>Ascaridomorpha</taxon>
        <taxon>Ascaridoidea</taxon>
        <taxon>Ascarididae</taxon>
        <taxon>Ascaris</taxon>
    </lineage>
</organism>
<protein>
    <submittedName>
        <fullName evidence="2">Ovule protein</fullName>
    </submittedName>
</protein>
<reference evidence="2" key="1">
    <citation type="submission" date="2017-02" db="UniProtKB">
        <authorList>
            <consortium name="WormBaseParasite"/>
        </authorList>
    </citation>
    <scope>IDENTIFICATION</scope>
</reference>
<sequence>MFDADASPLHSHCNTAAKSGQKMHWSLQKCAKSAPFPADPPRNSLLRNLQTTKGYCQLLLRTCAYCHRSMFQYKA</sequence>
<accession>A0A0M3I4B8</accession>
<name>A0A0M3I4B8_ASCLU</name>
<dbReference type="AlphaFoldDB" id="A0A0M3I4B8"/>
<dbReference type="WBParaSite" id="ALUE_0001160301-mRNA-1">
    <property type="protein sequence ID" value="ALUE_0001160301-mRNA-1"/>
    <property type="gene ID" value="ALUE_0001160301"/>
</dbReference>
<evidence type="ECO:0000313" key="1">
    <source>
        <dbReference type="Proteomes" id="UP000036681"/>
    </source>
</evidence>
<dbReference type="Proteomes" id="UP000036681">
    <property type="component" value="Unplaced"/>
</dbReference>
<keyword evidence="1" id="KW-1185">Reference proteome</keyword>
<proteinExistence type="predicted"/>